<organism evidence="7 8">
    <name type="scientific">Pseudodesulfovibrio portus</name>
    <dbReference type="NCBI Taxonomy" id="231439"/>
    <lineage>
        <taxon>Bacteria</taxon>
        <taxon>Pseudomonadati</taxon>
        <taxon>Thermodesulfobacteriota</taxon>
        <taxon>Desulfovibrionia</taxon>
        <taxon>Desulfovibrionales</taxon>
        <taxon>Desulfovibrionaceae</taxon>
    </lineage>
</organism>
<dbReference type="EMBL" id="AP026708">
    <property type="protein sequence ID" value="BDQ34338.1"/>
    <property type="molecule type" value="Genomic_DNA"/>
</dbReference>
<name>A0ABM8ASB8_9BACT</name>
<evidence type="ECO:0000256" key="4">
    <source>
        <dbReference type="ARBA" id="ARBA00022801"/>
    </source>
</evidence>
<evidence type="ECO:0000256" key="5">
    <source>
        <dbReference type="ARBA" id="ARBA00023204"/>
    </source>
</evidence>
<dbReference type="PIRSF" id="PIRSF018267">
    <property type="entry name" value="VSR_endonuc"/>
    <property type="match status" value="1"/>
</dbReference>
<keyword evidence="1 6" id="KW-0540">Nuclease</keyword>
<dbReference type="InterPro" id="IPR011335">
    <property type="entry name" value="Restrct_endonuc-II-like"/>
</dbReference>
<protein>
    <recommendedName>
        <fullName evidence="6">Very short patch repair endonuclease</fullName>
        <ecNumber evidence="6">3.1.-.-</ecNumber>
    </recommendedName>
</protein>
<dbReference type="SUPFAM" id="SSF52980">
    <property type="entry name" value="Restriction endonuclease-like"/>
    <property type="match status" value="1"/>
</dbReference>
<dbReference type="Proteomes" id="UP001061361">
    <property type="component" value="Chromosome"/>
</dbReference>
<dbReference type="Pfam" id="PF03852">
    <property type="entry name" value="Vsr"/>
    <property type="match status" value="1"/>
</dbReference>
<dbReference type="CDD" id="cd00221">
    <property type="entry name" value="Vsr"/>
    <property type="match status" value="1"/>
</dbReference>
<keyword evidence="5 6" id="KW-0234">DNA repair</keyword>
<proteinExistence type="inferred from homology"/>
<dbReference type="NCBIfam" id="TIGR00632">
    <property type="entry name" value="vsr"/>
    <property type="match status" value="1"/>
</dbReference>
<evidence type="ECO:0000313" key="7">
    <source>
        <dbReference type="EMBL" id="BDQ34338.1"/>
    </source>
</evidence>
<comment type="function">
    <text evidence="6">May nick specific sequences that contain T:G mispairs resulting from m5C-deamination.</text>
</comment>
<dbReference type="EC" id="3.1.-.-" evidence="6"/>
<sequence length="136" mass="16040">MSDVFDTQTRRMVMSRIGPKDTKPELRVRKLLHALGYRFRLHRKGLPGTPDIVLPRWKSVIFVHGCFWHVHEGCKRATMPKTNVEFWKKKLKGNVVRDAKSIEQLRELGYRSLVIWECETKNLDELADRLIAFLPR</sequence>
<evidence type="ECO:0000313" key="8">
    <source>
        <dbReference type="Proteomes" id="UP001061361"/>
    </source>
</evidence>
<keyword evidence="4 6" id="KW-0378">Hydrolase</keyword>
<keyword evidence="2 6" id="KW-0255">Endonuclease</keyword>
<dbReference type="Gene3D" id="3.40.960.10">
    <property type="entry name" value="VSR Endonuclease"/>
    <property type="match status" value="1"/>
</dbReference>
<dbReference type="GO" id="GO:0004519">
    <property type="term" value="F:endonuclease activity"/>
    <property type="evidence" value="ECO:0007669"/>
    <property type="project" value="UniProtKB-KW"/>
</dbReference>
<evidence type="ECO:0000256" key="1">
    <source>
        <dbReference type="ARBA" id="ARBA00022722"/>
    </source>
</evidence>
<evidence type="ECO:0000256" key="2">
    <source>
        <dbReference type="ARBA" id="ARBA00022759"/>
    </source>
</evidence>
<evidence type="ECO:0000256" key="6">
    <source>
        <dbReference type="PIRNR" id="PIRNR018267"/>
    </source>
</evidence>
<keyword evidence="8" id="KW-1185">Reference proteome</keyword>
<dbReference type="RefSeq" id="WP_264981247.1">
    <property type="nucleotide sequence ID" value="NZ_AP026708.1"/>
</dbReference>
<comment type="similarity">
    <text evidence="6">Belongs to the vsr family.</text>
</comment>
<dbReference type="InterPro" id="IPR004603">
    <property type="entry name" value="DNA_mismatch_endonuc_vsr"/>
</dbReference>
<reference evidence="7" key="1">
    <citation type="submission" date="2022-08" db="EMBL/GenBank/DDBJ databases">
        <title>Genome Sequence of the sulphate-reducing bacterium, Pseudodesulfovibrio portus JCM14722.</title>
        <authorList>
            <person name="Kondo R."/>
            <person name="Kataoka T."/>
        </authorList>
    </citation>
    <scope>NUCLEOTIDE SEQUENCE</scope>
    <source>
        <strain evidence="7">JCM 14722</strain>
    </source>
</reference>
<keyword evidence="3 6" id="KW-0227">DNA damage</keyword>
<gene>
    <name evidence="7" type="ORF">JCM14722_18800</name>
</gene>
<evidence type="ECO:0000256" key="3">
    <source>
        <dbReference type="ARBA" id="ARBA00022763"/>
    </source>
</evidence>
<accession>A0ABM8ASB8</accession>